<sequence>MDKRSNTTKGNITKTKSNSTDVNILSKLTSMPTWAILSIIGITIIIVCMCFYCFCKRCFKKLKRKADKKGLKGLDLKNINAAFQNGDESDTEGLTSKQKEESAEEGEPEDPKLGQLQYSLEYDFQKNELTVGVKQGMDLPAMDMGGTSDPYVKMYILPGKKKKFETKVHRKTLNPVFDETFIFKDIVYAEIGSKTLVFAIYDFDRFSKHDRIGQIHIPLGQIDLCNQIEEWKKIQNPDSDSEKNKLGDICFSLRYVPTAGKLTVVVLEAKNLKKMDVGGLSDPYIKLSLMQNGKRLKKKKSTIKKYTLNPYYNESFSFEIPREQIQRVSLIISAVDYDRIGTSEAIGMVHLGVGSTGSALRHWSDMLSNPRRPIAQWHTLQEIPEKK</sequence>
<name>A0A177B5K4_9BILA</name>
<dbReference type="PRINTS" id="PR00399">
    <property type="entry name" value="SYNAPTOTAGMN"/>
</dbReference>
<evidence type="ECO:0000256" key="6">
    <source>
        <dbReference type="ARBA" id="ARBA00022737"/>
    </source>
</evidence>
<gene>
    <name evidence="15" type="ORF">A3Q56_02660</name>
</gene>
<feature type="transmembrane region" description="Helical" evidence="13">
    <location>
        <begin position="34"/>
        <end position="55"/>
    </location>
</feature>
<evidence type="ECO:0000256" key="3">
    <source>
        <dbReference type="ARBA" id="ARBA00006996"/>
    </source>
</evidence>
<dbReference type="GO" id="GO:0005886">
    <property type="term" value="C:plasma membrane"/>
    <property type="evidence" value="ECO:0007669"/>
    <property type="project" value="TreeGrafter"/>
</dbReference>
<organism evidence="15 16">
    <name type="scientific">Intoshia linei</name>
    <dbReference type="NCBI Taxonomy" id="1819745"/>
    <lineage>
        <taxon>Eukaryota</taxon>
        <taxon>Metazoa</taxon>
        <taxon>Spiralia</taxon>
        <taxon>Lophotrochozoa</taxon>
        <taxon>Mesozoa</taxon>
        <taxon>Orthonectida</taxon>
        <taxon>Rhopaluridae</taxon>
        <taxon>Intoshia</taxon>
    </lineage>
</organism>
<dbReference type="GO" id="GO:0005544">
    <property type="term" value="F:calcium-dependent phospholipid binding"/>
    <property type="evidence" value="ECO:0007669"/>
    <property type="project" value="TreeGrafter"/>
</dbReference>
<dbReference type="GO" id="GO:0048791">
    <property type="term" value="P:calcium ion-regulated exocytosis of neurotransmitter"/>
    <property type="evidence" value="ECO:0007669"/>
    <property type="project" value="TreeGrafter"/>
</dbReference>
<comment type="caution">
    <text evidence="15">The sequence shown here is derived from an EMBL/GenBank/DDBJ whole genome shotgun (WGS) entry which is preliminary data.</text>
</comment>
<dbReference type="AlphaFoldDB" id="A0A177B5K4"/>
<dbReference type="FunFam" id="2.60.40.150:FF:000007">
    <property type="entry name" value="Synaptotagmin 1"/>
    <property type="match status" value="1"/>
</dbReference>
<evidence type="ECO:0000256" key="7">
    <source>
        <dbReference type="ARBA" id="ARBA00022837"/>
    </source>
</evidence>
<evidence type="ECO:0000256" key="8">
    <source>
        <dbReference type="ARBA" id="ARBA00022989"/>
    </source>
</evidence>
<feature type="region of interest" description="Disordered" evidence="12">
    <location>
        <begin position="85"/>
        <end position="111"/>
    </location>
</feature>
<dbReference type="InterPro" id="IPR000008">
    <property type="entry name" value="C2_dom"/>
</dbReference>
<evidence type="ECO:0000256" key="1">
    <source>
        <dbReference type="ARBA" id="ARBA00001913"/>
    </source>
</evidence>
<dbReference type="InterPro" id="IPR001565">
    <property type="entry name" value="Synaptotagmin"/>
</dbReference>
<dbReference type="CDD" id="cd08385">
    <property type="entry name" value="C2A_Synaptotagmin-1-5-6-9-10"/>
    <property type="match status" value="1"/>
</dbReference>
<evidence type="ECO:0000256" key="13">
    <source>
        <dbReference type="SAM" id="Phobius"/>
    </source>
</evidence>
<keyword evidence="8 13" id="KW-1133">Transmembrane helix</keyword>
<evidence type="ECO:0000256" key="4">
    <source>
        <dbReference type="ARBA" id="ARBA00022692"/>
    </source>
</evidence>
<keyword evidence="9" id="KW-0770">Synapse</keyword>
<dbReference type="PANTHER" id="PTHR10024:SF227">
    <property type="entry name" value="SYNAPTOTAGMIN 1"/>
    <property type="match status" value="1"/>
</dbReference>
<keyword evidence="6" id="KW-0677">Repeat</keyword>
<keyword evidence="4 13" id="KW-0812">Transmembrane</keyword>
<evidence type="ECO:0000256" key="9">
    <source>
        <dbReference type="ARBA" id="ARBA00023018"/>
    </source>
</evidence>
<keyword evidence="10 13" id="KW-0472">Membrane</keyword>
<dbReference type="OrthoDB" id="67700at2759"/>
<comment type="subcellular location">
    <subcellularLocation>
        <location evidence="2">Cytoplasmic vesicle</location>
        <location evidence="2">Secretory vesicle</location>
        <location evidence="2">Synaptic vesicle membrane</location>
        <topology evidence="2">Single-pass membrane protein</topology>
    </subcellularLocation>
</comment>
<evidence type="ECO:0000256" key="12">
    <source>
        <dbReference type="SAM" id="MobiDB-lite"/>
    </source>
</evidence>
<dbReference type="SUPFAM" id="SSF49562">
    <property type="entry name" value="C2 domain (Calcium/lipid-binding domain, CaLB)"/>
    <property type="match status" value="2"/>
</dbReference>
<dbReference type="Proteomes" id="UP000078046">
    <property type="component" value="Unassembled WGS sequence"/>
</dbReference>
<dbReference type="GO" id="GO:0031045">
    <property type="term" value="C:dense core granule"/>
    <property type="evidence" value="ECO:0007669"/>
    <property type="project" value="TreeGrafter"/>
</dbReference>
<comment type="similarity">
    <text evidence="3">Belongs to the synaptotagmin family.</text>
</comment>
<evidence type="ECO:0000259" key="14">
    <source>
        <dbReference type="PROSITE" id="PS50004"/>
    </source>
</evidence>
<dbReference type="PROSITE" id="PS50004">
    <property type="entry name" value="C2"/>
    <property type="match status" value="2"/>
</dbReference>
<evidence type="ECO:0000313" key="15">
    <source>
        <dbReference type="EMBL" id="OAF69555.1"/>
    </source>
</evidence>
<protein>
    <submittedName>
        <fullName evidence="15">Synaptotagmin VIII</fullName>
    </submittedName>
</protein>
<keyword evidence="11" id="KW-0968">Cytoplasmic vesicle</keyword>
<keyword evidence="16" id="KW-1185">Reference proteome</keyword>
<dbReference type="SMART" id="SM00239">
    <property type="entry name" value="C2"/>
    <property type="match status" value="2"/>
</dbReference>
<dbReference type="FunFam" id="2.60.40.150:FF:000016">
    <property type="entry name" value="Synaptotagmin 1"/>
    <property type="match status" value="1"/>
</dbReference>
<keyword evidence="7" id="KW-0106">Calcium</keyword>
<dbReference type="GO" id="GO:0001786">
    <property type="term" value="F:phosphatidylserine binding"/>
    <property type="evidence" value="ECO:0007669"/>
    <property type="project" value="TreeGrafter"/>
</dbReference>
<comment type="cofactor">
    <cofactor evidence="1">
        <name>Ca(2+)</name>
        <dbReference type="ChEBI" id="CHEBI:29108"/>
    </cofactor>
</comment>
<feature type="domain" description="C2" evidence="14">
    <location>
        <begin position="112"/>
        <end position="232"/>
    </location>
</feature>
<dbReference type="EMBL" id="LWCA01000263">
    <property type="protein sequence ID" value="OAF69555.1"/>
    <property type="molecule type" value="Genomic_DNA"/>
</dbReference>
<evidence type="ECO:0000256" key="10">
    <source>
        <dbReference type="ARBA" id="ARBA00023136"/>
    </source>
</evidence>
<dbReference type="InterPro" id="IPR035892">
    <property type="entry name" value="C2_domain_sf"/>
</dbReference>
<dbReference type="GO" id="GO:0030276">
    <property type="term" value="F:clathrin binding"/>
    <property type="evidence" value="ECO:0007669"/>
    <property type="project" value="TreeGrafter"/>
</dbReference>
<dbReference type="GO" id="GO:0005509">
    <property type="term" value="F:calcium ion binding"/>
    <property type="evidence" value="ECO:0007669"/>
    <property type="project" value="TreeGrafter"/>
</dbReference>
<dbReference type="GO" id="GO:0048488">
    <property type="term" value="P:synaptic vesicle endocytosis"/>
    <property type="evidence" value="ECO:0007669"/>
    <property type="project" value="TreeGrafter"/>
</dbReference>
<dbReference type="CDD" id="cd08402">
    <property type="entry name" value="C2B_Synaptotagmin-1"/>
    <property type="match status" value="1"/>
</dbReference>
<evidence type="ECO:0000313" key="16">
    <source>
        <dbReference type="Proteomes" id="UP000078046"/>
    </source>
</evidence>
<evidence type="ECO:0000256" key="11">
    <source>
        <dbReference type="ARBA" id="ARBA00023329"/>
    </source>
</evidence>
<dbReference type="PRINTS" id="PR00360">
    <property type="entry name" value="C2DOMAIN"/>
</dbReference>
<feature type="domain" description="C2" evidence="14">
    <location>
        <begin position="245"/>
        <end position="378"/>
    </location>
</feature>
<proteinExistence type="inferred from homology"/>
<dbReference type="GO" id="GO:0030672">
    <property type="term" value="C:synaptic vesicle membrane"/>
    <property type="evidence" value="ECO:0007669"/>
    <property type="project" value="UniProtKB-SubCell"/>
</dbReference>
<accession>A0A177B5K4</accession>
<dbReference type="Gene3D" id="2.60.40.150">
    <property type="entry name" value="C2 domain"/>
    <property type="match status" value="2"/>
</dbReference>
<dbReference type="GO" id="GO:0000149">
    <property type="term" value="F:SNARE binding"/>
    <property type="evidence" value="ECO:0007669"/>
    <property type="project" value="TreeGrafter"/>
</dbReference>
<evidence type="ECO:0000256" key="5">
    <source>
        <dbReference type="ARBA" id="ARBA00022723"/>
    </source>
</evidence>
<dbReference type="PANTHER" id="PTHR10024">
    <property type="entry name" value="SYNAPTOTAGMIN"/>
    <property type="match status" value="1"/>
</dbReference>
<dbReference type="GO" id="GO:0030424">
    <property type="term" value="C:axon"/>
    <property type="evidence" value="ECO:0007669"/>
    <property type="project" value="TreeGrafter"/>
</dbReference>
<keyword evidence="5" id="KW-0479">Metal-binding</keyword>
<evidence type="ECO:0000256" key="2">
    <source>
        <dbReference type="ARBA" id="ARBA00004254"/>
    </source>
</evidence>
<reference evidence="15 16" key="1">
    <citation type="submission" date="2016-04" db="EMBL/GenBank/DDBJ databases">
        <title>The genome of Intoshia linei affirms orthonectids as highly simplified spiralians.</title>
        <authorList>
            <person name="Mikhailov K.V."/>
            <person name="Slusarev G.S."/>
            <person name="Nikitin M.A."/>
            <person name="Logacheva M.D."/>
            <person name="Penin A."/>
            <person name="Aleoshin V."/>
            <person name="Panchin Y.V."/>
        </authorList>
    </citation>
    <scope>NUCLEOTIDE SEQUENCE [LARGE SCALE GENOMIC DNA]</scope>
    <source>
        <strain evidence="15">Intl2013</strain>
        <tissue evidence="15">Whole animal</tissue>
    </source>
</reference>
<dbReference type="Pfam" id="PF00168">
    <property type="entry name" value="C2"/>
    <property type="match status" value="2"/>
</dbReference>